<dbReference type="AlphaFoldDB" id="A0A0E9W773"/>
<reference evidence="2" key="1">
    <citation type="submission" date="2014-11" db="EMBL/GenBank/DDBJ databases">
        <authorList>
            <person name="Amaro Gonzalez C."/>
        </authorList>
    </citation>
    <scope>NUCLEOTIDE SEQUENCE</scope>
</reference>
<accession>A0A0E9W773</accession>
<proteinExistence type="predicted"/>
<name>A0A0E9W773_ANGAN</name>
<protein>
    <submittedName>
        <fullName evidence="2">Uncharacterized protein</fullName>
    </submittedName>
</protein>
<feature type="region of interest" description="Disordered" evidence="1">
    <location>
        <begin position="1"/>
        <end position="24"/>
    </location>
</feature>
<reference evidence="2" key="2">
    <citation type="journal article" date="2015" name="Fish Shellfish Immunol.">
        <title>Early steps in the European eel (Anguilla anguilla)-Vibrio vulnificus interaction in the gills: Role of the RtxA13 toxin.</title>
        <authorList>
            <person name="Callol A."/>
            <person name="Pajuelo D."/>
            <person name="Ebbesson L."/>
            <person name="Teles M."/>
            <person name="MacKenzie S."/>
            <person name="Amaro C."/>
        </authorList>
    </citation>
    <scope>NUCLEOTIDE SEQUENCE</scope>
</reference>
<evidence type="ECO:0000256" key="1">
    <source>
        <dbReference type="SAM" id="MobiDB-lite"/>
    </source>
</evidence>
<organism evidence="2">
    <name type="scientific">Anguilla anguilla</name>
    <name type="common">European freshwater eel</name>
    <name type="synonym">Muraena anguilla</name>
    <dbReference type="NCBI Taxonomy" id="7936"/>
    <lineage>
        <taxon>Eukaryota</taxon>
        <taxon>Metazoa</taxon>
        <taxon>Chordata</taxon>
        <taxon>Craniata</taxon>
        <taxon>Vertebrata</taxon>
        <taxon>Euteleostomi</taxon>
        <taxon>Actinopterygii</taxon>
        <taxon>Neopterygii</taxon>
        <taxon>Teleostei</taxon>
        <taxon>Anguilliformes</taxon>
        <taxon>Anguillidae</taxon>
        <taxon>Anguilla</taxon>
    </lineage>
</organism>
<dbReference type="EMBL" id="GBXM01023274">
    <property type="protein sequence ID" value="JAH85303.1"/>
    <property type="molecule type" value="Transcribed_RNA"/>
</dbReference>
<evidence type="ECO:0000313" key="2">
    <source>
        <dbReference type="EMBL" id="JAH85303.1"/>
    </source>
</evidence>
<sequence length="56" mass="6469">MCQTERNKQLKHAHSAHHPLPLQHAVHPGSTTVVRRLLNCRIISFTFLQKTQKDTN</sequence>